<keyword evidence="3" id="KW-0393">Immunoglobulin domain</keyword>
<dbReference type="InterPro" id="IPR036179">
    <property type="entry name" value="Ig-like_dom_sf"/>
</dbReference>
<accession>A0A3Q4H125</accession>
<comment type="subcellular location">
    <subcellularLocation>
        <location evidence="1">Membrane</location>
    </subcellularLocation>
</comment>
<evidence type="ECO:0000256" key="1">
    <source>
        <dbReference type="ARBA" id="ARBA00004370"/>
    </source>
</evidence>
<sequence>RLSIILIKSALFVLKTEERHLAWCVRIIKCQVRGTAKYGRFDPANQHPSFKNRVDLQDRQMKDGDVSLILKNVTINDSGTYKCHNTPDRSGIKLLRNLKQA</sequence>
<dbReference type="GeneTree" id="ENSGT01140000282941"/>
<dbReference type="Pfam" id="PF07686">
    <property type="entry name" value="V-set"/>
    <property type="match status" value="1"/>
</dbReference>
<dbReference type="GO" id="GO:0005102">
    <property type="term" value="F:signaling receptor binding"/>
    <property type="evidence" value="ECO:0007669"/>
    <property type="project" value="TreeGrafter"/>
</dbReference>
<dbReference type="GO" id="GO:0009897">
    <property type="term" value="C:external side of plasma membrane"/>
    <property type="evidence" value="ECO:0007669"/>
    <property type="project" value="TreeGrafter"/>
</dbReference>
<dbReference type="GO" id="GO:0050852">
    <property type="term" value="P:T cell receptor signaling pathway"/>
    <property type="evidence" value="ECO:0007669"/>
    <property type="project" value="TreeGrafter"/>
</dbReference>
<dbReference type="GO" id="GO:0001817">
    <property type="term" value="P:regulation of cytokine production"/>
    <property type="evidence" value="ECO:0007669"/>
    <property type="project" value="TreeGrafter"/>
</dbReference>
<dbReference type="PANTHER" id="PTHR24100">
    <property type="entry name" value="BUTYROPHILIN"/>
    <property type="match status" value="1"/>
</dbReference>
<keyword evidence="2" id="KW-0472">Membrane</keyword>
<dbReference type="AlphaFoldDB" id="A0A3Q4H125"/>
<dbReference type="InterPro" id="IPR050504">
    <property type="entry name" value="IgSF_BTN/MOG"/>
</dbReference>
<dbReference type="Proteomes" id="UP000261580">
    <property type="component" value="Unassembled WGS sequence"/>
</dbReference>
<organism evidence="5 6">
    <name type="scientific">Neolamprologus brichardi</name>
    <name type="common">Fairy cichlid</name>
    <name type="synonym">Lamprologus brichardi</name>
    <dbReference type="NCBI Taxonomy" id="32507"/>
    <lineage>
        <taxon>Eukaryota</taxon>
        <taxon>Metazoa</taxon>
        <taxon>Chordata</taxon>
        <taxon>Craniata</taxon>
        <taxon>Vertebrata</taxon>
        <taxon>Euteleostomi</taxon>
        <taxon>Actinopterygii</taxon>
        <taxon>Neopterygii</taxon>
        <taxon>Teleostei</taxon>
        <taxon>Neoteleostei</taxon>
        <taxon>Acanthomorphata</taxon>
        <taxon>Ovalentaria</taxon>
        <taxon>Cichlomorphae</taxon>
        <taxon>Cichliformes</taxon>
        <taxon>Cichlidae</taxon>
        <taxon>African cichlids</taxon>
        <taxon>Pseudocrenilabrinae</taxon>
        <taxon>Lamprologini</taxon>
        <taxon>Neolamprologus</taxon>
    </lineage>
</organism>
<reference evidence="5" key="2">
    <citation type="submission" date="2025-09" db="UniProtKB">
        <authorList>
            <consortium name="Ensembl"/>
        </authorList>
    </citation>
    <scope>IDENTIFICATION</scope>
</reference>
<keyword evidence="6" id="KW-1185">Reference proteome</keyword>
<dbReference type="STRING" id="32507.ENSNBRP00000009937"/>
<evidence type="ECO:0000313" key="6">
    <source>
        <dbReference type="Proteomes" id="UP000261580"/>
    </source>
</evidence>
<dbReference type="Gene3D" id="2.60.40.10">
    <property type="entry name" value="Immunoglobulins"/>
    <property type="match status" value="1"/>
</dbReference>
<evidence type="ECO:0000256" key="3">
    <source>
        <dbReference type="ARBA" id="ARBA00023319"/>
    </source>
</evidence>
<dbReference type="Ensembl" id="ENSNBRT00000010212.1">
    <property type="protein sequence ID" value="ENSNBRP00000009937.1"/>
    <property type="gene ID" value="ENSNBRG00000007737.1"/>
</dbReference>
<dbReference type="InterPro" id="IPR013783">
    <property type="entry name" value="Ig-like_fold"/>
</dbReference>
<evidence type="ECO:0000256" key="2">
    <source>
        <dbReference type="ARBA" id="ARBA00023136"/>
    </source>
</evidence>
<dbReference type="SUPFAM" id="SSF48726">
    <property type="entry name" value="Immunoglobulin"/>
    <property type="match status" value="1"/>
</dbReference>
<proteinExistence type="predicted"/>
<protein>
    <recommendedName>
        <fullName evidence="4">Immunoglobulin V-set domain-containing protein</fullName>
    </recommendedName>
</protein>
<evidence type="ECO:0000259" key="4">
    <source>
        <dbReference type="Pfam" id="PF07686"/>
    </source>
</evidence>
<evidence type="ECO:0000313" key="5">
    <source>
        <dbReference type="Ensembl" id="ENSNBRP00000009937.1"/>
    </source>
</evidence>
<name>A0A3Q4H125_NEOBR</name>
<dbReference type="PANTHER" id="PTHR24100:SF151">
    <property type="entry name" value="ICOS LIGAND"/>
    <property type="match status" value="1"/>
</dbReference>
<dbReference type="Bgee" id="ENSNBRG00000007737">
    <property type="expression patterns" value="Expressed in zone of skin and 6 other cell types or tissues"/>
</dbReference>
<reference evidence="5" key="1">
    <citation type="submission" date="2025-08" db="UniProtKB">
        <authorList>
            <consortium name="Ensembl"/>
        </authorList>
    </citation>
    <scope>IDENTIFICATION</scope>
</reference>
<dbReference type="InterPro" id="IPR013106">
    <property type="entry name" value="Ig_V-set"/>
</dbReference>
<feature type="domain" description="Immunoglobulin V-set" evidence="4">
    <location>
        <begin position="40"/>
        <end position="88"/>
    </location>
</feature>